<dbReference type="AlphaFoldDB" id="A0A328NYQ0"/>
<dbReference type="RefSeq" id="WP_111983494.1">
    <property type="nucleotide sequence ID" value="NZ_NFZS01000004.1"/>
</dbReference>
<reference evidence="1 2" key="1">
    <citation type="journal article" date="2018" name="Genet. Mol. Biol.">
        <title>The genome sequence of Dyella jiangningensis FCAV SCS01 from a lignocellulose-decomposing microbial consortium metagenome reveals potential for biotechnological applications.</title>
        <authorList>
            <person name="Desiderato J.G."/>
            <person name="Alvarenga D.O."/>
            <person name="Constancio M.T.L."/>
            <person name="Alves L.M.C."/>
            <person name="Varani A.M."/>
        </authorList>
    </citation>
    <scope>NUCLEOTIDE SEQUENCE [LARGE SCALE GENOMIC DNA]</scope>
    <source>
        <strain evidence="1 2">FCAV SCS01</strain>
    </source>
</reference>
<comment type="caution">
    <text evidence="1">The sequence shown here is derived from an EMBL/GenBank/DDBJ whole genome shotgun (WGS) entry which is preliminary data.</text>
</comment>
<gene>
    <name evidence="1" type="ORF">CA260_12845</name>
</gene>
<sequence>MLLLISLSGSARSEEFEFSGLRIDWLDGYQRIDNQGQVTAALSGEDGAGVLVSVFNPKAGTTQLTPGNRMYQLAEIDLPKLAADQGKVVIPLKRSVLDNGSLLYSTATQTVNDGHAGYYLQFMLVSGGRVALFTVEGDGDALGMYSRFAPLFKSASWEVN</sequence>
<protein>
    <submittedName>
        <fullName evidence="1">Uncharacterized protein</fullName>
    </submittedName>
</protein>
<proteinExistence type="predicted"/>
<accession>A0A328NYQ0</accession>
<dbReference type="Proteomes" id="UP000248926">
    <property type="component" value="Unassembled WGS sequence"/>
</dbReference>
<dbReference type="EMBL" id="NFZS01000004">
    <property type="protein sequence ID" value="RAO74999.1"/>
    <property type="molecule type" value="Genomic_DNA"/>
</dbReference>
<evidence type="ECO:0000313" key="2">
    <source>
        <dbReference type="Proteomes" id="UP000248926"/>
    </source>
</evidence>
<evidence type="ECO:0000313" key="1">
    <source>
        <dbReference type="EMBL" id="RAO74999.1"/>
    </source>
</evidence>
<name>A0A328NYQ0_9GAMM</name>
<organism evidence="1 2">
    <name type="scientific">Dyella jiangningensis</name>
    <dbReference type="NCBI Taxonomy" id="1379159"/>
    <lineage>
        <taxon>Bacteria</taxon>
        <taxon>Pseudomonadati</taxon>
        <taxon>Pseudomonadota</taxon>
        <taxon>Gammaproteobacteria</taxon>
        <taxon>Lysobacterales</taxon>
        <taxon>Rhodanobacteraceae</taxon>
        <taxon>Dyella</taxon>
    </lineage>
</organism>
<keyword evidence="2" id="KW-1185">Reference proteome</keyword>